<evidence type="ECO:0000259" key="2">
    <source>
        <dbReference type="PROSITE" id="PS50937"/>
    </source>
</evidence>
<comment type="caution">
    <text evidence="3">The sequence shown here is derived from an EMBL/GenBank/DDBJ whole genome shotgun (WGS) entry which is preliminary data.</text>
</comment>
<dbReference type="SMART" id="SM00422">
    <property type="entry name" value="HTH_MERR"/>
    <property type="match status" value="1"/>
</dbReference>
<dbReference type="GO" id="GO:0003677">
    <property type="term" value="F:DNA binding"/>
    <property type="evidence" value="ECO:0007669"/>
    <property type="project" value="UniProtKB-KW"/>
</dbReference>
<protein>
    <submittedName>
        <fullName evidence="3">MerR family transcriptional regulator</fullName>
    </submittedName>
</protein>
<dbReference type="Proteomes" id="UP000182077">
    <property type="component" value="Unassembled WGS sequence"/>
</dbReference>
<dbReference type="OrthoDB" id="9811174at2"/>
<dbReference type="Pfam" id="PF13411">
    <property type="entry name" value="MerR_1"/>
    <property type="match status" value="1"/>
</dbReference>
<dbReference type="RefSeq" id="WP_071857342.1">
    <property type="nucleotide sequence ID" value="NZ_JBHSHK010000001.1"/>
</dbReference>
<sequence length="137" mass="15944">MVVKEINFPVSMKQAAKLANTTEDTIRYYEQIGIIVPIKRAANGRKQFYENNIEQIQFIIQMRKAGLGITALKEYISLIMEDSESTIPQRKELLEKEGQKLLDNVDLICASYQLLQKKIENYQAHMEKNEVHFHQSK</sequence>
<keyword evidence="4" id="KW-1185">Reference proteome</keyword>
<dbReference type="InterPro" id="IPR009061">
    <property type="entry name" value="DNA-bd_dom_put_sf"/>
</dbReference>
<keyword evidence="1" id="KW-0238">DNA-binding</keyword>
<dbReference type="AlphaFoldDB" id="A0A1L8TPL6"/>
<dbReference type="CDD" id="cd01109">
    <property type="entry name" value="HTH_YyaN"/>
    <property type="match status" value="1"/>
</dbReference>
<dbReference type="EMBL" id="JXKQ01000003">
    <property type="protein sequence ID" value="OJG46256.1"/>
    <property type="molecule type" value="Genomic_DNA"/>
</dbReference>
<reference evidence="3 4" key="1">
    <citation type="submission" date="2014-12" db="EMBL/GenBank/DDBJ databases">
        <title>Draft genome sequences of 29 type strains of Enterococci.</title>
        <authorList>
            <person name="Zhong Z."/>
            <person name="Sun Z."/>
            <person name="Liu W."/>
            <person name="Zhang W."/>
            <person name="Zhang H."/>
        </authorList>
    </citation>
    <scope>NUCLEOTIDE SEQUENCE [LARGE SCALE GENOMIC DNA]</scope>
    <source>
        <strain evidence="3 4">DSM 17122</strain>
    </source>
</reference>
<evidence type="ECO:0000313" key="4">
    <source>
        <dbReference type="Proteomes" id="UP000182077"/>
    </source>
</evidence>
<dbReference type="STRING" id="249189.RV04_GL001422"/>
<dbReference type="InterPro" id="IPR047057">
    <property type="entry name" value="MerR_fam"/>
</dbReference>
<dbReference type="Gene3D" id="1.10.1660.10">
    <property type="match status" value="1"/>
</dbReference>
<dbReference type="SUPFAM" id="SSF46955">
    <property type="entry name" value="Putative DNA-binding domain"/>
    <property type="match status" value="1"/>
</dbReference>
<evidence type="ECO:0000256" key="1">
    <source>
        <dbReference type="ARBA" id="ARBA00023125"/>
    </source>
</evidence>
<organism evidence="3 4">
    <name type="scientific">Enterococcus hermanniensis</name>
    <dbReference type="NCBI Taxonomy" id="249189"/>
    <lineage>
        <taxon>Bacteria</taxon>
        <taxon>Bacillati</taxon>
        <taxon>Bacillota</taxon>
        <taxon>Bacilli</taxon>
        <taxon>Lactobacillales</taxon>
        <taxon>Enterococcaceae</taxon>
        <taxon>Enterococcus</taxon>
    </lineage>
</organism>
<dbReference type="PANTHER" id="PTHR30204:SF98">
    <property type="entry name" value="HTH-TYPE TRANSCRIPTIONAL REGULATOR ADHR"/>
    <property type="match status" value="1"/>
</dbReference>
<feature type="domain" description="HTH merR-type" evidence="2">
    <location>
        <begin position="11"/>
        <end position="78"/>
    </location>
</feature>
<name>A0A1L8TPL6_9ENTE</name>
<proteinExistence type="predicted"/>
<dbReference type="PANTHER" id="PTHR30204">
    <property type="entry name" value="REDOX-CYCLING DRUG-SENSING TRANSCRIPTIONAL ACTIVATOR SOXR"/>
    <property type="match status" value="1"/>
</dbReference>
<dbReference type="GO" id="GO:0003700">
    <property type="term" value="F:DNA-binding transcription factor activity"/>
    <property type="evidence" value="ECO:0007669"/>
    <property type="project" value="InterPro"/>
</dbReference>
<evidence type="ECO:0000313" key="3">
    <source>
        <dbReference type="EMBL" id="OJG46256.1"/>
    </source>
</evidence>
<accession>A0A1L8TPL6</accession>
<dbReference type="PROSITE" id="PS50937">
    <property type="entry name" value="HTH_MERR_2"/>
    <property type="match status" value="1"/>
</dbReference>
<dbReference type="InterPro" id="IPR000551">
    <property type="entry name" value="MerR-type_HTH_dom"/>
</dbReference>
<gene>
    <name evidence="3" type="ORF">RV04_GL001422</name>
</gene>